<comment type="similarity">
    <text evidence="2">Belongs to the 2H phosphoesterase superfamily. ThpR family.</text>
</comment>
<feature type="short sequence motif" description="HXTX 1" evidence="2">
    <location>
        <begin position="45"/>
        <end position="48"/>
    </location>
</feature>
<comment type="function">
    <text evidence="2">Hydrolyzes RNA 2',3'-cyclic phosphodiester to an RNA 2'-phosphomonoester.</text>
</comment>
<feature type="region of interest" description="Disordered" evidence="3">
    <location>
        <begin position="138"/>
        <end position="165"/>
    </location>
</feature>
<dbReference type="PANTHER" id="PTHR35561:SF1">
    <property type="entry name" value="RNA 2',3'-CYCLIC PHOSPHODIESTERASE"/>
    <property type="match status" value="1"/>
</dbReference>
<protein>
    <recommendedName>
        <fullName evidence="2">RNA 2',3'-cyclic phosphodiesterase</fullName>
        <shortName evidence="2">RNA 2',3'-CPDase</shortName>
        <ecNumber evidence="2">3.1.4.58</ecNumber>
    </recommendedName>
</protein>
<evidence type="ECO:0000256" key="3">
    <source>
        <dbReference type="SAM" id="MobiDB-lite"/>
    </source>
</evidence>
<dbReference type="InterPro" id="IPR009097">
    <property type="entry name" value="Cyclic_Pdiesterase"/>
</dbReference>
<evidence type="ECO:0000256" key="1">
    <source>
        <dbReference type="ARBA" id="ARBA00022801"/>
    </source>
</evidence>
<feature type="active site" description="Proton donor" evidence="2">
    <location>
        <position position="45"/>
    </location>
</feature>
<dbReference type="SUPFAM" id="SSF55144">
    <property type="entry name" value="LigT-like"/>
    <property type="match status" value="1"/>
</dbReference>
<dbReference type="PANTHER" id="PTHR35561">
    <property type="entry name" value="RNA 2',3'-CYCLIC PHOSPHODIESTERASE"/>
    <property type="match status" value="1"/>
</dbReference>
<feature type="domain" description="Phosphoesterase HXTX" evidence="4">
    <location>
        <begin position="33"/>
        <end position="87"/>
    </location>
</feature>
<dbReference type="NCBIfam" id="TIGR02258">
    <property type="entry name" value="2_5_ligase"/>
    <property type="match status" value="1"/>
</dbReference>
<keyword evidence="1 2" id="KW-0378">Hydrolase</keyword>
<dbReference type="EMBL" id="CP040899">
    <property type="protein sequence ID" value="QDB79786.1"/>
    <property type="molecule type" value="Genomic_DNA"/>
</dbReference>
<dbReference type="Gene3D" id="3.90.1140.10">
    <property type="entry name" value="Cyclic phosphodiesterase"/>
    <property type="match status" value="1"/>
</dbReference>
<dbReference type="InterPro" id="IPR004175">
    <property type="entry name" value="RNA_CPDase"/>
</dbReference>
<keyword evidence="6" id="KW-1185">Reference proteome</keyword>
<comment type="catalytic activity">
    <reaction evidence="2">
        <text>a 3'-end 2',3'-cyclophospho-ribonucleotide-RNA + H2O = a 3'-end 2'-phospho-ribonucleotide-RNA + H(+)</text>
        <dbReference type="Rhea" id="RHEA:11828"/>
        <dbReference type="Rhea" id="RHEA-COMP:10464"/>
        <dbReference type="Rhea" id="RHEA-COMP:17353"/>
        <dbReference type="ChEBI" id="CHEBI:15377"/>
        <dbReference type="ChEBI" id="CHEBI:15378"/>
        <dbReference type="ChEBI" id="CHEBI:83064"/>
        <dbReference type="ChEBI" id="CHEBI:173113"/>
        <dbReference type="EC" id="3.1.4.58"/>
    </reaction>
</comment>
<proteinExistence type="inferred from homology"/>
<reference evidence="5 6" key="1">
    <citation type="submission" date="2019-05" db="EMBL/GenBank/DDBJ databases">
        <title>Georgenia *** sp. nov., and Georgenia *** sp. nov., isolated from the intestinal contents of plateau pika (Ochotona curzoniae) in the Qinghai-Tibet plateau of China.</title>
        <authorList>
            <person name="Tian Z."/>
        </authorList>
    </citation>
    <scope>NUCLEOTIDE SEQUENCE [LARGE SCALE GENOMIC DNA]</scope>
    <source>
        <strain evidence="5 6">Z294</strain>
    </source>
</reference>
<accession>A0ABX5VMR4</accession>
<evidence type="ECO:0000313" key="5">
    <source>
        <dbReference type="EMBL" id="QDB79786.1"/>
    </source>
</evidence>
<gene>
    <name evidence="5" type="primary">thpR</name>
    <name evidence="5" type="ORF">FE251_10675</name>
</gene>
<feature type="short sequence motif" description="HXTX 2" evidence="2">
    <location>
        <begin position="131"/>
        <end position="134"/>
    </location>
</feature>
<dbReference type="Proteomes" id="UP000313948">
    <property type="component" value="Chromosome"/>
</dbReference>
<dbReference type="EC" id="3.1.4.58" evidence="2"/>
<dbReference type="HAMAP" id="MF_01940">
    <property type="entry name" value="RNA_CPDase"/>
    <property type="match status" value="1"/>
</dbReference>
<dbReference type="RefSeq" id="WP_139948748.1">
    <property type="nucleotide sequence ID" value="NZ_CP040899.1"/>
</dbReference>
<name>A0ABX5VMR4_9MICO</name>
<dbReference type="InterPro" id="IPR014051">
    <property type="entry name" value="Phosphoesterase_HXTX"/>
</dbReference>
<evidence type="ECO:0000256" key="2">
    <source>
        <dbReference type="HAMAP-Rule" id="MF_01940"/>
    </source>
</evidence>
<organism evidence="5 6">
    <name type="scientific">Georgenia wutianyii</name>
    <dbReference type="NCBI Taxonomy" id="2585135"/>
    <lineage>
        <taxon>Bacteria</taxon>
        <taxon>Bacillati</taxon>
        <taxon>Actinomycetota</taxon>
        <taxon>Actinomycetes</taxon>
        <taxon>Micrococcales</taxon>
        <taxon>Bogoriellaceae</taxon>
        <taxon>Georgenia</taxon>
    </lineage>
</organism>
<dbReference type="Pfam" id="PF02834">
    <property type="entry name" value="LigT_PEase"/>
    <property type="match status" value="1"/>
</dbReference>
<feature type="compositionally biased region" description="Basic and acidic residues" evidence="3">
    <location>
        <begin position="141"/>
        <end position="159"/>
    </location>
</feature>
<evidence type="ECO:0000259" key="4">
    <source>
        <dbReference type="Pfam" id="PF02834"/>
    </source>
</evidence>
<feature type="active site" description="Proton acceptor" evidence="2">
    <location>
        <position position="131"/>
    </location>
</feature>
<evidence type="ECO:0000313" key="6">
    <source>
        <dbReference type="Proteomes" id="UP000313948"/>
    </source>
</evidence>
<sequence length="217" mass="23336">MRLFASLRPPAEVLEHLAHALDGVAPGSLDAGPPPLRWVPPEQRHVTLAFYGEVPDGALEDLAETLGAVTASTAPLQVQLAGAGVFSGATLWVGVRVVDGDERALTRLMGRVEAAGEDISRLEPRDRHRAHLTVARLSARAQRERSDRRRRSGRGDRRPGRGPAVDLPAVAHALSVYRGPEWTAREVELVESHLGAGRSGGPLHEVRARLPLTGEQA</sequence>